<dbReference type="Proteomes" id="UP000028524">
    <property type="component" value="Unassembled WGS sequence"/>
</dbReference>
<dbReference type="GO" id="GO:0046983">
    <property type="term" value="F:protein dimerization activity"/>
    <property type="evidence" value="ECO:0007669"/>
    <property type="project" value="InterPro"/>
</dbReference>
<dbReference type="SUPFAM" id="SSF47459">
    <property type="entry name" value="HLH, helix-loop-helix DNA-binding domain"/>
    <property type="match status" value="1"/>
</dbReference>
<reference evidence="2 3" key="1">
    <citation type="journal article" date="2014" name="BMC Genomics">
        <title>Comparative genome sequencing reveals chemotype-specific gene clusters in the toxigenic black mold Stachybotrys.</title>
        <authorList>
            <person name="Semeiks J."/>
            <person name="Borek D."/>
            <person name="Otwinowski Z."/>
            <person name="Grishin N.V."/>
        </authorList>
    </citation>
    <scope>NUCLEOTIDE SEQUENCE [LARGE SCALE GENOMIC DNA]</scope>
    <source>
        <strain evidence="2 3">IBT 40285</strain>
    </source>
</reference>
<dbReference type="EMBL" id="KL660297">
    <property type="protein sequence ID" value="KFA66974.1"/>
    <property type="molecule type" value="Genomic_DNA"/>
</dbReference>
<dbReference type="HOGENOM" id="CLU_998103_0_0_1"/>
<proteinExistence type="predicted"/>
<organism evidence="2 3">
    <name type="scientific">Stachybotrys chlorohalonatus (strain IBT 40285)</name>
    <dbReference type="NCBI Taxonomy" id="1283841"/>
    <lineage>
        <taxon>Eukaryota</taxon>
        <taxon>Fungi</taxon>
        <taxon>Dikarya</taxon>
        <taxon>Ascomycota</taxon>
        <taxon>Pezizomycotina</taxon>
        <taxon>Sordariomycetes</taxon>
        <taxon>Hypocreomycetidae</taxon>
        <taxon>Hypocreales</taxon>
        <taxon>Stachybotryaceae</taxon>
        <taxon>Stachybotrys</taxon>
    </lineage>
</organism>
<gene>
    <name evidence="2" type="ORF">S40285_08391</name>
</gene>
<dbReference type="InParanoid" id="A0A084QSN9"/>
<keyword evidence="3" id="KW-1185">Reference proteome</keyword>
<feature type="region of interest" description="Disordered" evidence="1">
    <location>
        <begin position="28"/>
        <end position="47"/>
    </location>
</feature>
<feature type="region of interest" description="Disordered" evidence="1">
    <location>
        <begin position="1"/>
        <end position="23"/>
    </location>
</feature>
<sequence>MSQPDSSNWNSQDTSGYDFDSATSCIDPSAPGLKTTSMKHSHGQEQQPQLLYPVDLCSNQAKITHLDRLKRPQPHLQQLQHTGLAIGSAALLTLFRQKKLESASRPAQSKFHSPKRGPSYPFVTSDGLVLVLTARSCYREDKPAIQPHLQNRSSSTDQDEKYRGNKYQLIREMPCVLAEKYRKNIKDKIDALADRLPNLGLQSIRRNGDDLSEATQYIQEYIRYLKKWNDRLLHGNHAIQARIGLVSEIIQGNCMTDATHSIQQPVLKKIWSWLKTASS</sequence>
<dbReference type="AlphaFoldDB" id="A0A084QSN9"/>
<evidence type="ECO:0000313" key="3">
    <source>
        <dbReference type="Proteomes" id="UP000028524"/>
    </source>
</evidence>
<name>A0A084QSN9_STAC4</name>
<dbReference type="STRING" id="1283841.A0A084QSN9"/>
<feature type="region of interest" description="Disordered" evidence="1">
    <location>
        <begin position="143"/>
        <end position="162"/>
    </location>
</feature>
<accession>A0A084QSN9</accession>
<protein>
    <recommendedName>
        <fullName evidence="4">BHLH domain-containing protein</fullName>
    </recommendedName>
</protein>
<dbReference type="InterPro" id="IPR036638">
    <property type="entry name" value="HLH_DNA-bd_sf"/>
</dbReference>
<evidence type="ECO:0000313" key="2">
    <source>
        <dbReference type="EMBL" id="KFA66974.1"/>
    </source>
</evidence>
<evidence type="ECO:0000256" key="1">
    <source>
        <dbReference type="SAM" id="MobiDB-lite"/>
    </source>
</evidence>
<dbReference type="Gene3D" id="4.10.280.10">
    <property type="entry name" value="Helix-loop-helix DNA-binding domain"/>
    <property type="match status" value="1"/>
</dbReference>
<evidence type="ECO:0008006" key="4">
    <source>
        <dbReference type="Google" id="ProtNLM"/>
    </source>
</evidence>
<feature type="compositionally biased region" description="Polar residues" evidence="1">
    <location>
        <begin position="34"/>
        <end position="47"/>
    </location>
</feature>